<evidence type="ECO:0000313" key="8">
    <source>
        <dbReference type="EMBL" id="VDK36987.1"/>
    </source>
</evidence>
<dbReference type="Proteomes" id="UP000282613">
    <property type="component" value="Unassembled WGS sequence"/>
</dbReference>
<dbReference type="GO" id="GO:0005737">
    <property type="term" value="C:cytoplasm"/>
    <property type="evidence" value="ECO:0007669"/>
    <property type="project" value="TreeGrafter"/>
</dbReference>
<dbReference type="EMBL" id="UYRS01018515">
    <property type="protein sequence ID" value="VDK36987.1"/>
    <property type="molecule type" value="Genomic_DNA"/>
</dbReference>
<reference evidence="8 9" key="2">
    <citation type="submission" date="2018-11" db="EMBL/GenBank/DDBJ databases">
        <authorList>
            <consortium name="Pathogen Informatics"/>
        </authorList>
    </citation>
    <scope>NUCLEOTIDE SEQUENCE [LARGE SCALE GENOMIC DNA]</scope>
</reference>
<dbReference type="OrthoDB" id="6254507at2759"/>
<evidence type="ECO:0000313" key="9">
    <source>
        <dbReference type="Proteomes" id="UP000282613"/>
    </source>
</evidence>
<feature type="transmembrane region" description="Helical" evidence="7">
    <location>
        <begin position="426"/>
        <end position="446"/>
    </location>
</feature>
<dbReference type="InterPro" id="IPR002159">
    <property type="entry name" value="CD36_fam"/>
</dbReference>
<protein>
    <submittedName>
        <fullName evidence="10">Protein croquemort</fullName>
    </submittedName>
</protein>
<accession>A0A0R3W8B1</accession>
<dbReference type="PANTHER" id="PTHR11923:SF51">
    <property type="entry name" value="LYSOSOME MEMBRANE PROTEIN 2"/>
    <property type="match status" value="1"/>
</dbReference>
<evidence type="ECO:0000256" key="1">
    <source>
        <dbReference type="ARBA" id="ARBA00004370"/>
    </source>
</evidence>
<dbReference type="STRING" id="60517.A0A0R3W8B1"/>
<evidence type="ECO:0000256" key="2">
    <source>
        <dbReference type="ARBA" id="ARBA00010532"/>
    </source>
</evidence>
<keyword evidence="4 7" id="KW-1133">Transmembrane helix</keyword>
<gene>
    <name evidence="8" type="ORF">TASK_LOCUS6584</name>
</gene>
<dbReference type="Pfam" id="PF01130">
    <property type="entry name" value="CD36"/>
    <property type="match status" value="1"/>
</dbReference>
<dbReference type="GO" id="GO:0016020">
    <property type="term" value="C:membrane"/>
    <property type="evidence" value="ECO:0007669"/>
    <property type="project" value="UniProtKB-SubCell"/>
</dbReference>
<keyword evidence="3 7" id="KW-0812">Transmembrane</keyword>
<feature type="transmembrane region" description="Helical" evidence="7">
    <location>
        <begin position="16"/>
        <end position="39"/>
    </location>
</feature>
<dbReference type="WBParaSite" id="TASK_0000658301-mRNA-1">
    <property type="protein sequence ID" value="TASK_0000658301-mRNA-1"/>
    <property type="gene ID" value="TASK_0000658301"/>
</dbReference>
<evidence type="ECO:0000256" key="5">
    <source>
        <dbReference type="ARBA" id="ARBA00023136"/>
    </source>
</evidence>
<name>A0A0R3W8B1_TAEAS</name>
<evidence type="ECO:0000256" key="4">
    <source>
        <dbReference type="ARBA" id="ARBA00022989"/>
    </source>
</evidence>
<sequence>MKEGKNCGESSRGIRVALYILSCFFTLTALGLVICELLFDTIERNLITKNLVITEDSTSFEILKVETISKVEFYLFNLTNAREWEKNGTKPRLRAVGPYVYRRTAKKNDMRFIETTCNQRFLQHTTFVTYHFEPNGSIGDPKKDSLTMVNFVERTANSMIKQAGSLTTRALWYLVPKPLYLNLTADGAMWGHEYNSLATGKFLGLVGDTKIGLFKQLNNTVHGPFKYDTGATNISKLGNLVAYKKKTELDKWGSDYANMLNGTVDVITPPSVKIGERRYTFSTDLCRSVPLVAKKWVSAKNYPHLKLLDLEMERKVFHSADEEPDNAAFHLKVYPIDKYPPNGLLSISPCVDFGIAGDEPLFISLPFFNQATDEVKNAVIFEDPTEPNLIPRARIDPEAYAERESAEQLYQMVYAFPAVTRKKLRALIGVSIALAVLLLIAALILYRRERRHMSVLFEEEWSYEEEISEKKDSF</sequence>
<comment type="similarity">
    <text evidence="2">Belongs to the CD36 family.</text>
</comment>
<dbReference type="PANTHER" id="PTHR11923">
    <property type="entry name" value="SCAVENGER RECEPTOR CLASS B TYPE-1 SR-B1"/>
    <property type="match status" value="1"/>
</dbReference>
<keyword evidence="9" id="KW-1185">Reference proteome</keyword>
<keyword evidence="5 7" id="KW-0472">Membrane</keyword>
<comment type="subcellular location">
    <subcellularLocation>
        <location evidence="1">Membrane</location>
    </subcellularLocation>
</comment>
<keyword evidence="6" id="KW-0325">Glycoprotein</keyword>
<dbReference type="PRINTS" id="PR01609">
    <property type="entry name" value="CD36FAMILY"/>
</dbReference>
<evidence type="ECO:0000256" key="7">
    <source>
        <dbReference type="SAM" id="Phobius"/>
    </source>
</evidence>
<organism evidence="10">
    <name type="scientific">Taenia asiatica</name>
    <name type="common">Asian tapeworm</name>
    <dbReference type="NCBI Taxonomy" id="60517"/>
    <lineage>
        <taxon>Eukaryota</taxon>
        <taxon>Metazoa</taxon>
        <taxon>Spiralia</taxon>
        <taxon>Lophotrochozoa</taxon>
        <taxon>Platyhelminthes</taxon>
        <taxon>Cestoda</taxon>
        <taxon>Eucestoda</taxon>
        <taxon>Cyclophyllidea</taxon>
        <taxon>Taeniidae</taxon>
        <taxon>Taenia</taxon>
    </lineage>
</organism>
<evidence type="ECO:0000313" key="10">
    <source>
        <dbReference type="WBParaSite" id="TASK_0000658301-mRNA-1"/>
    </source>
</evidence>
<proteinExistence type="inferred from homology"/>
<evidence type="ECO:0000256" key="6">
    <source>
        <dbReference type="ARBA" id="ARBA00023180"/>
    </source>
</evidence>
<dbReference type="AlphaFoldDB" id="A0A0R3W8B1"/>
<evidence type="ECO:0000256" key="3">
    <source>
        <dbReference type="ARBA" id="ARBA00022692"/>
    </source>
</evidence>
<dbReference type="GO" id="GO:0005044">
    <property type="term" value="F:scavenger receptor activity"/>
    <property type="evidence" value="ECO:0007669"/>
    <property type="project" value="TreeGrafter"/>
</dbReference>
<reference evidence="10" key="1">
    <citation type="submission" date="2017-02" db="UniProtKB">
        <authorList>
            <consortium name="WormBaseParasite"/>
        </authorList>
    </citation>
    <scope>IDENTIFICATION</scope>
</reference>